<comment type="subcellular location">
    <subcellularLocation>
        <location evidence="2">Cytoplasm</location>
    </subcellularLocation>
</comment>
<gene>
    <name evidence="2" type="primary">rbfA</name>
    <name evidence="3" type="ORF">SAMN02949497_4012</name>
</gene>
<dbReference type="EMBL" id="FXAM01000001">
    <property type="protein sequence ID" value="SMF96606.1"/>
    <property type="molecule type" value="Genomic_DNA"/>
</dbReference>
<dbReference type="SUPFAM" id="SSF89919">
    <property type="entry name" value="Ribosome-binding factor A, RbfA"/>
    <property type="match status" value="1"/>
</dbReference>
<protein>
    <recommendedName>
        <fullName evidence="2">Ribosome-binding factor A</fullName>
    </recommendedName>
</protein>
<dbReference type="Gene3D" id="3.30.300.20">
    <property type="match status" value="1"/>
</dbReference>
<dbReference type="RefSeq" id="WP_085215474.1">
    <property type="nucleotide sequence ID" value="NZ_FXAM01000001.1"/>
</dbReference>
<evidence type="ECO:0000256" key="2">
    <source>
        <dbReference type="HAMAP-Rule" id="MF_00003"/>
    </source>
</evidence>
<dbReference type="AlphaFoldDB" id="A0A1Y6D1Z8"/>
<keyword evidence="1 2" id="KW-0690">Ribosome biogenesis</keyword>
<comment type="similarity">
    <text evidence="2">Belongs to the RbfA family.</text>
</comment>
<dbReference type="PANTHER" id="PTHR33515:SF1">
    <property type="entry name" value="RIBOSOME-BINDING FACTOR A, CHLOROPLASTIC-RELATED"/>
    <property type="match status" value="1"/>
</dbReference>
<dbReference type="PANTHER" id="PTHR33515">
    <property type="entry name" value="RIBOSOME-BINDING FACTOR A, CHLOROPLASTIC-RELATED"/>
    <property type="match status" value="1"/>
</dbReference>
<reference evidence="3 4" key="1">
    <citation type="submission" date="2016-12" db="EMBL/GenBank/DDBJ databases">
        <authorList>
            <person name="Song W.-J."/>
            <person name="Kurnit D.M."/>
        </authorList>
    </citation>
    <scope>NUCLEOTIDE SEQUENCE [LARGE SCALE GENOMIC DNA]</scope>
    <source>
        <strain evidence="3 4">175</strain>
    </source>
</reference>
<evidence type="ECO:0000313" key="3">
    <source>
        <dbReference type="EMBL" id="SMF96606.1"/>
    </source>
</evidence>
<dbReference type="InterPro" id="IPR023799">
    <property type="entry name" value="RbfA_dom_sf"/>
</dbReference>
<dbReference type="GO" id="GO:0043024">
    <property type="term" value="F:ribosomal small subunit binding"/>
    <property type="evidence" value="ECO:0007669"/>
    <property type="project" value="TreeGrafter"/>
</dbReference>
<keyword evidence="4" id="KW-1185">Reference proteome</keyword>
<comment type="function">
    <text evidence="2">One of several proteins that assist in the late maturation steps of the functional core of the 30S ribosomal subunit. Associates with free 30S ribosomal subunits (but not with 30S subunits that are part of 70S ribosomes or polysomes). Required for efficient processing of 16S rRNA. May interact with the 5'-terminal helix region of 16S rRNA.</text>
</comment>
<organism evidence="3 4">
    <name type="scientific">Methylomagnum ishizawai</name>
    <dbReference type="NCBI Taxonomy" id="1760988"/>
    <lineage>
        <taxon>Bacteria</taxon>
        <taxon>Pseudomonadati</taxon>
        <taxon>Pseudomonadota</taxon>
        <taxon>Gammaproteobacteria</taxon>
        <taxon>Methylococcales</taxon>
        <taxon>Methylococcaceae</taxon>
        <taxon>Methylomagnum</taxon>
    </lineage>
</organism>
<dbReference type="Pfam" id="PF02033">
    <property type="entry name" value="RBFA"/>
    <property type="match status" value="1"/>
</dbReference>
<sequence>MPREFTRSDRVASQIQREMAELLGTHVKEPGLGMVTISEVELSRDLAVAKIFVTFLGNQKPPKDCVKALAEYVPALRRELGKRLRVRVLPEIRFAFDDSIERGLRMDALLHKISQATPERGGETGGEEENP</sequence>
<keyword evidence="2" id="KW-0963">Cytoplasm</keyword>
<dbReference type="InterPro" id="IPR015946">
    <property type="entry name" value="KH_dom-like_a/b"/>
</dbReference>
<name>A0A1Y6D1Z8_9GAMM</name>
<dbReference type="Proteomes" id="UP000192923">
    <property type="component" value="Unassembled WGS sequence"/>
</dbReference>
<dbReference type="GO" id="GO:0030490">
    <property type="term" value="P:maturation of SSU-rRNA"/>
    <property type="evidence" value="ECO:0007669"/>
    <property type="project" value="UniProtKB-UniRule"/>
</dbReference>
<comment type="subunit">
    <text evidence="2">Monomer. Binds 30S ribosomal subunits, but not 50S ribosomal subunits or 70S ribosomes.</text>
</comment>
<dbReference type="STRING" id="1760988.SAMN02949497_4012"/>
<dbReference type="InterPro" id="IPR000238">
    <property type="entry name" value="RbfA"/>
</dbReference>
<accession>A0A1Y6D1Z8</accession>
<evidence type="ECO:0000313" key="4">
    <source>
        <dbReference type="Proteomes" id="UP000192923"/>
    </source>
</evidence>
<dbReference type="NCBIfam" id="TIGR00082">
    <property type="entry name" value="rbfA"/>
    <property type="match status" value="1"/>
</dbReference>
<dbReference type="OrthoDB" id="307788at2"/>
<dbReference type="HAMAP" id="MF_00003">
    <property type="entry name" value="RbfA"/>
    <property type="match status" value="1"/>
</dbReference>
<evidence type="ECO:0000256" key="1">
    <source>
        <dbReference type="ARBA" id="ARBA00022517"/>
    </source>
</evidence>
<proteinExistence type="inferred from homology"/>
<dbReference type="GO" id="GO:0005829">
    <property type="term" value="C:cytosol"/>
    <property type="evidence" value="ECO:0007669"/>
    <property type="project" value="TreeGrafter"/>
</dbReference>